<name>A0A0C3D397_OIDMZ</name>
<dbReference type="Gene3D" id="1.20.1250.20">
    <property type="entry name" value="MFS general substrate transporter like domains"/>
    <property type="match status" value="1"/>
</dbReference>
<keyword evidence="9" id="KW-1185">Reference proteome</keyword>
<feature type="transmembrane region" description="Helical" evidence="7">
    <location>
        <begin position="372"/>
        <end position="396"/>
    </location>
</feature>
<evidence type="ECO:0000256" key="2">
    <source>
        <dbReference type="ARBA" id="ARBA00022448"/>
    </source>
</evidence>
<dbReference type="OrthoDB" id="1935484at2759"/>
<evidence type="ECO:0000256" key="5">
    <source>
        <dbReference type="ARBA" id="ARBA00023136"/>
    </source>
</evidence>
<evidence type="ECO:0000256" key="4">
    <source>
        <dbReference type="ARBA" id="ARBA00022989"/>
    </source>
</evidence>
<dbReference type="PANTHER" id="PTHR43791">
    <property type="entry name" value="PERMEASE-RELATED"/>
    <property type="match status" value="1"/>
</dbReference>
<dbReference type="Pfam" id="PF07690">
    <property type="entry name" value="MFS_1"/>
    <property type="match status" value="1"/>
</dbReference>
<organism evidence="8 9">
    <name type="scientific">Oidiodendron maius (strain Zn)</name>
    <dbReference type="NCBI Taxonomy" id="913774"/>
    <lineage>
        <taxon>Eukaryota</taxon>
        <taxon>Fungi</taxon>
        <taxon>Dikarya</taxon>
        <taxon>Ascomycota</taxon>
        <taxon>Pezizomycotina</taxon>
        <taxon>Leotiomycetes</taxon>
        <taxon>Leotiomycetes incertae sedis</taxon>
        <taxon>Myxotrichaceae</taxon>
        <taxon>Oidiodendron</taxon>
    </lineage>
</organism>
<feature type="transmembrane region" description="Helical" evidence="7">
    <location>
        <begin position="408"/>
        <end position="428"/>
    </location>
</feature>
<sequence length="591" mass="67556">MSIALAKPNVTPTLSTAPTAGSPSGSSPQRGSLENIAHEKKGANVSIVTTTSEEIPPLGAPLEEKRFWFQRGKTYDPDAIATQPSVFDDPDTALQYWPPATWENRHRVDPSARWTWGEENRLIRKIDWKIMVWACIMFMALELDRSNINQALTDNFLSDLKMNTNDYNMGNTVFKLAFLCAELPSQLVSKWMGPDRWIPTQMVVWSLVASAQFWLSGRASFLTCRALLGILQGGFIPDIILYLSYFYKHHELSLRLGFFWTAMSFSDVIAAFLAYGLLHLRGYHKYAGWRWLFLIEGLLTLIFGIASFILMPPSPTQTSSRLRGKKGWFTEREEIIMVNRVIREDPNKSSMHNRQPITPKLLWKSMLDYDLWPIYILGLLFQIPETTPSQYLTLTLKGLGFDTFKTNLLVIPSTIFHMITMMALTYAGEILGELTLTASFGQIWALPFLIYIYKVDITKINKWKAFGIMSLLLSYPSAHPIQVAWSSRNSNAVRSRTVSAALYNMTVQAGAIIASNIYRNDDAPRYKRGDRVLVALCVTNIAFYILTKIYYVLRNQYKARKWDAMTEDERIIYLKTSTDEGNKRLDFRFAH</sequence>
<feature type="compositionally biased region" description="Low complexity" evidence="6">
    <location>
        <begin position="15"/>
        <end position="28"/>
    </location>
</feature>
<dbReference type="SUPFAM" id="SSF103473">
    <property type="entry name" value="MFS general substrate transporter"/>
    <property type="match status" value="1"/>
</dbReference>
<feature type="transmembrane region" description="Helical" evidence="7">
    <location>
        <begin position="532"/>
        <end position="553"/>
    </location>
</feature>
<dbReference type="GO" id="GO:0016020">
    <property type="term" value="C:membrane"/>
    <property type="evidence" value="ECO:0007669"/>
    <property type="project" value="UniProtKB-SubCell"/>
</dbReference>
<feature type="transmembrane region" description="Helical" evidence="7">
    <location>
        <begin position="434"/>
        <end position="453"/>
    </location>
</feature>
<gene>
    <name evidence="8" type="ORF">OIDMADRAFT_24113</name>
</gene>
<evidence type="ECO:0000256" key="7">
    <source>
        <dbReference type="SAM" id="Phobius"/>
    </source>
</evidence>
<keyword evidence="3 7" id="KW-0812">Transmembrane</keyword>
<protein>
    <recommendedName>
        <fullName evidence="10">Major facilitator superfamily (MFS) profile domain-containing protein</fullName>
    </recommendedName>
</protein>
<keyword evidence="2" id="KW-0813">Transport</keyword>
<dbReference type="InterPro" id="IPR036259">
    <property type="entry name" value="MFS_trans_sf"/>
</dbReference>
<evidence type="ECO:0000313" key="9">
    <source>
        <dbReference type="Proteomes" id="UP000054321"/>
    </source>
</evidence>
<feature type="transmembrane region" description="Helical" evidence="7">
    <location>
        <begin position="227"/>
        <end position="246"/>
    </location>
</feature>
<proteinExistence type="predicted"/>
<evidence type="ECO:0008006" key="10">
    <source>
        <dbReference type="Google" id="ProtNLM"/>
    </source>
</evidence>
<evidence type="ECO:0000313" key="8">
    <source>
        <dbReference type="EMBL" id="KIN05729.1"/>
    </source>
</evidence>
<reference evidence="9" key="2">
    <citation type="submission" date="2015-01" db="EMBL/GenBank/DDBJ databases">
        <title>Evolutionary Origins and Diversification of the Mycorrhizal Mutualists.</title>
        <authorList>
            <consortium name="DOE Joint Genome Institute"/>
            <consortium name="Mycorrhizal Genomics Consortium"/>
            <person name="Kohler A."/>
            <person name="Kuo A."/>
            <person name="Nagy L.G."/>
            <person name="Floudas D."/>
            <person name="Copeland A."/>
            <person name="Barry K.W."/>
            <person name="Cichocki N."/>
            <person name="Veneault-Fourrey C."/>
            <person name="LaButti K."/>
            <person name="Lindquist E.A."/>
            <person name="Lipzen A."/>
            <person name="Lundell T."/>
            <person name="Morin E."/>
            <person name="Murat C."/>
            <person name="Riley R."/>
            <person name="Ohm R."/>
            <person name="Sun H."/>
            <person name="Tunlid A."/>
            <person name="Henrissat B."/>
            <person name="Grigoriev I.V."/>
            <person name="Hibbett D.S."/>
            <person name="Martin F."/>
        </authorList>
    </citation>
    <scope>NUCLEOTIDE SEQUENCE [LARGE SCALE GENOMIC DNA]</scope>
    <source>
        <strain evidence="9">Zn</strain>
    </source>
</reference>
<keyword evidence="5 7" id="KW-0472">Membrane</keyword>
<dbReference type="InterPro" id="IPR011701">
    <property type="entry name" value="MFS"/>
</dbReference>
<dbReference type="FunFam" id="1.20.1250.20:FF:000106">
    <property type="entry name" value="MFS transporter, putative"/>
    <property type="match status" value="1"/>
</dbReference>
<comment type="subcellular location">
    <subcellularLocation>
        <location evidence="1">Membrane</location>
        <topology evidence="1">Multi-pass membrane protein</topology>
    </subcellularLocation>
</comment>
<dbReference type="AlphaFoldDB" id="A0A0C3D397"/>
<evidence type="ECO:0000256" key="1">
    <source>
        <dbReference type="ARBA" id="ARBA00004141"/>
    </source>
</evidence>
<dbReference type="InParanoid" id="A0A0C3D397"/>
<dbReference type="FunCoup" id="A0A0C3D397">
    <property type="interactions" value="67"/>
</dbReference>
<feature type="transmembrane region" description="Helical" evidence="7">
    <location>
        <begin position="290"/>
        <end position="311"/>
    </location>
</feature>
<dbReference type="PANTHER" id="PTHR43791:SF65">
    <property type="entry name" value="MAJOR FACILITATOR SUPERFAMILY (MFS) PROFILE DOMAIN-CONTAINING PROTEIN-RELATED"/>
    <property type="match status" value="1"/>
</dbReference>
<accession>A0A0C3D397</accession>
<reference evidence="8 9" key="1">
    <citation type="submission" date="2014-04" db="EMBL/GenBank/DDBJ databases">
        <authorList>
            <consortium name="DOE Joint Genome Institute"/>
            <person name="Kuo A."/>
            <person name="Martino E."/>
            <person name="Perotto S."/>
            <person name="Kohler A."/>
            <person name="Nagy L.G."/>
            <person name="Floudas D."/>
            <person name="Copeland A."/>
            <person name="Barry K.W."/>
            <person name="Cichocki N."/>
            <person name="Veneault-Fourrey C."/>
            <person name="LaButti K."/>
            <person name="Lindquist E.A."/>
            <person name="Lipzen A."/>
            <person name="Lundell T."/>
            <person name="Morin E."/>
            <person name="Murat C."/>
            <person name="Sun H."/>
            <person name="Tunlid A."/>
            <person name="Henrissat B."/>
            <person name="Grigoriev I.V."/>
            <person name="Hibbett D.S."/>
            <person name="Martin F."/>
            <person name="Nordberg H.P."/>
            <person name="Cantor M.N."/>
            <person name="Hua S.X."/>
        </authorList>
    </citation>
    <scope>NUCLEOTIDE SEQUENCE [LARGE SCALE GENOMIC DNA]</scope>
    <source>
        <strain evidence="8 9">Zn</strain>
    </source>
</reference>
<evidence type="ECO:0000256" key="6">
    <source>
        <dbReference type="SAM" id="MobiDB-lite"/>
    </source>
</evidence>
<dbReference type="GO" id="GO:0022857">
    <property type="term" value="F:transmembrane transporter activity"/>
    <property type="evidence" value="ECO:0007669"/>
    <property type="project" value="InterPro"/>
</dbReference>
<keyword evidence="4 7" id="KW-1133">Transmembrane helix</keyword>
<feature type="region of interest" description="Disordered" evidence="6">
    <location>
        <begin position="1"/>
        <end position="32"/>
    </location>
</feature>
<evidence type="ECO:0000256" key="3">
    <source>
        <dbReference type="ARBA" id="ARBA00022692"/>
    </source>
</evidence>
<dbReference type="HOGENOM" id="CLU_001265_2_1_1"/>
<feature type="transmembrane region" description="Helical" evidence="7">
    <location>
        <begin position="258"/>
        <end position="278"/>
    </location>
</feature>
<dbReference type="Proteomes" id="UP000054321">
    <property type="component" value="Unassembled WGS sequence"/>
</dbReference>
<dbReference type="EMBL" id="KN832871">
    <property type="protein sequence ID" value="KIN05729.1"/>
    <property type="molecule type" value="Genomic_DNA"/>
</dbReference>